<protein>
    <submittedName>
        <fullName evidence="2 3">Uncharacterized protein</fullName>
    </submittedName>
</protein>
<reference evidence="4" key="2">
    <citation type="submission" date="2012-11" db="EMBL/GenBank/DDBJ databases">
        <authorList>
            <person name="Kuo A."/>
            <person name="Curtis B.A."/>
            <person name="Tanifuji G."/>
            <person name="Burki F."/>
            <person name="Gruber A."/>
            <person name="Irimia M."/>
            <person name="Maruyama S."/>
            <person name="Arias M.C."/>
            <person name="Ball S.G."/>
            <person name="Gile G.H."/>
            <person name="Hirakawa Y."/>
            <person name="Hopkins J.F."/>
            <person name="Rensing S.A."/>
            <person name="Schmutz J."/>
            <person name="Symeonidi A."/>
            <person name="Elias M."/>
            <person name="Eveleigh R.J."/>
            <person name="Herman E.K."/>
            <person name="Klute M.J."/>
            <person name="Nakayama T."/>
            <person name="Obornik M."/>
            <person name="Reyes-Prieto A."/>
            <person name="Armbrust E.V."/>
            <person name="Aves S.J."/>
            <person name="Beiko R.G."/>
            <person name="Coutinho P."/>
            <person name="Dacks J.B."/>
            <person name="Durnford D.G."/>
            <person name="Fast N.M."/>
            <person name="Green B.R."/>
            <person name="Grisdale C."/>
            <person name="Hempe F."/>
            <person name="Henrissat B."/>
            <person name="Hoppner M.P."/>
            <person name="Ishida K.-I."/>
            <person name="Kim E."/>
            <person name="Koreny L."/>
            <person name="Kroth P.G."/>
            <person name="Liu Y."/>
            <person name="Malik S.-B."/>
            <person name="Maier U.G."/>
            <person name="McRose D."/>
            <person name="Mock T."/>
            <person name="Neilson J.A."/>
            <person name="Onodera N.T."/>
            <person name="Poole A.M."/>
            <person name="Pritham E.J."/>
            <person name="Richards T.A."/>
            <person name="Rocap G."/>
            <person name="Roy S.W."/>
            <person name="Sarai C."/>
            <person name="Schaack S."/>
            <person name="Shirato S."/>
            <person name="Slamovits C.H."/>
            <person name="Spencer D.F."/>
            <person name="Suzuki S."/>
            <person name="Worden A.Z."/>
            <person name="Zauner S."/>
            <person name="Barry K."/>
            <person name="Bell C."/>
            <person name="Bharti A.K."/>
            <person name="Crow J.A."/>
            <person name="Grimwood J."/>
            <person name="Kramer R."/>
            <person name="Lindquist E."/>
            <person name="Lucas S."/>
            <person name="Salamov A."/>
            <person name="McFadden G.I."/>
            <person name="Lane C.E."/>
            <person name="Keeling P.J."/>
            <person name="Gray M.W."/>
            <person name="Grigoriev I.V."/>
            <person name="Archibald J.M."/>
        </authorList>
    </citation>
    <scope>NUCLEOTIDE SEQUENCE</scope>
    <source>
        <strain evidence="4">CCMP2712</strain>
    </source>
</reference>
<dbReference type="PaxDb" id="55529-EKX38507"/>
<dbReference type="KEGG" id="gtt:GUITHDRAFT_144118"/>
<dbReference type="RefSeq" id="XP_005825487.1">
    <property type="nucleotide sequence ID" value="XM_005825430.1"/>
</dbReference>
<dbReference type="GeneID" id="17295332"/>
<gene>
    <name evidence="2" type="ORF">GUITHDRAFT_144118</name>
</gene>
<dbReference type="AlphaFoldDB" id="L1IQY8"/>
<evidence type="ECO:0000313" key="2">
    <source>
        <dbReference type="EMBL" id="EKX38507.1"/>
    </source>
</evidence>
<dbReference type="EMBL" id="JH993047">
    <property type="protein sequence ID" value="EKX38507.1"/>
    <property type="molecule type" value="Genomic_DNA"/>
</dbReference>
<evidence type="ECO:0000256" key="1">
    <source>
        <dbReference type="SAM" id="MobiDB-lite"/>
    </source>
</evidence>
<accession>L1IQY8</accession>
<dbReference type="HOGENOM" id="CLU_1113122_0_0_1"/>
<organism evidence="2">
    <name type="scientific">Guillardia theta (strain CCMP2712)</name>
    <name type="common">Cryptophyte</name>
    <dbReference type="NCBI Taxonomy" id="905079"/>
    <lineage>
        <taxon>Eukaryota</taxon>
        <taxon>Cryptophyceae</taxon>
        <taxon>Pyrenomonadales</taxon>
        <taxon>Geminigeraceae</taxon>
        <taxon>Guillardia</taxon>
    </lineage>
</organism>
<dbReference type="EnsemblProtists" id="EKX38507">
    <property type="protein sequence ID" value="EKX38507"/>
    <property type="gene ID" value="GUITHDRAFT_144118"/>
</dbReference>
<proteinExistence type="predicted"/>
<feature type="region of interest" description="Disordered" evidence="1">
    <location>
        <begin position="109"/>
        <end position="163"/>
    </location>
</feature>
<name>L1IQY8_GUITC</name>
<evidence type="ECO:0000313" key="4">
    <source>
        <dbReference type="Proteomes" id="UP000011087"/>
    </source>
</evidence>
<reference evidence="2 4" key="1">
    <citation type="journal article" date="2012" name="Nature">
        <title>Algal genomes reveal evolutionary mosaicism and the fate of nucleomorphs.</title>
        <authorList>
            <consortium name="DOE Joint Genome Institute"/>
            <person name="Curtis B.A."/>
            <person name="Tanifuji G."/>
            <person name="Burki F."/>
            <person name="Gruber A."/>
            <person name="Irimia M."/>
            <person name="Maruyama S."/>
            <person name="Arias M.C."/>
            <person name="Ball S.G."/>
            <person name="Gile G.H."/>
            <person name="Hirakawa Y."/>
            <person name="Hopkins J.F."/>
            <person name="Kuo A."/>
            <person name="Rensing S.A."/>
            <person name="Schmutz J."/>
            <person name="Symeonidi A."/>
            <person name="Elias M."/>
            <person name="Eveleigh R.J."/>
            <person name="Herman E.K."/>
            <person name="Klute M.J."/>
            <person name="Nakayama T."/>
            <person name="Obornik M."/>
            <person name="Reyes-Prieto A."/>
            <person name="Armbrust E.V."/>
            <person name="Aves S.J."/>
            <person name="Beiko R.G."/>
            <person name="Coutinho P."/>
            <person name="Dacks J.B."/>
            <person name="Durnford D.G."/>
            <person name="Fast N.M."/>
            <person name="Green B.R."/>
            <person name="Grisdale C.J."/>
            <person name="Hempel F."/>
            <person name="Henrissat B."/>
            <person name="Hoppner M.P."/>
            <person name="Ishida K."/>
            <person name="Kim E."/>
            <person name="Koreny L."/>
            <person name="Kroth P.G."/>
            <person name="Liu Y."/>
            <person name="Malik S.B."/>
            <person name="Maier U.G."/>
            <person name="McRose D."/>
            <person name="Mock T."/>
            <person name="Neilson J.A."/>
            <person name="Onodera N.T."/>
            <person name="Poole A.M."/>
            <person name="Pritham E.J."/>
            <person name="Richards T.A."/>
            <person name="Rocap G."/>
            <person name="Roy S.W."/>
            <person name="Sarai C."/>
            <person name="Schaack S."/>
            <person name="Shirato S."/>
            <person name="Slamovits C.H."/>
            <person name="Spencer D.F."/>
            <person name="Suzuki S."/>
            <person name="Worden A.Z."/>
            <person name="Zauner S."/>
            <person name="Barry K."/>
            <person name="Bell C."/>
            <person name="Bharti A.K."/>
            <person name="Crow J.A."/>
            <person name="Grimwood J."/>
            <person name="Kramer R."/>
            <person name="Lindquist E."/>
            <person name="Lucas S."/>
            <person name="Salamov A."/>
            <person name="McFadden G.I."/>
            <person name="Lane C.E."/>
            <person name="Keeling P.J."/>
            <person name="Gray M.W."/>
            <person name="Grigoriev I.V."/>
            <person name="Archibald J.M."/>
        </authorList>
    </citation>
    <scope>NUCLEOTIDE SEQUENCE</scope>
    <source>
        <strain evidence="2 4">CCMP2712</strain>
    </source>
</reference>
<dbReference type="Proteomes" id="UP000011087">
    <property type="component" value="Unassembled WGS sequence"/>
</dbReference>
<reference evidence="3" key="3">
    <citation type="submission" date="2015-06" db="UniProtKB">
        <authorList>
            <consortium name="EnsemblProtists"/>
        </authorList>
    </citation>
    <scope>IDENTIFICATION</scope>
</reference>
<sequence length="250" mass="27587">MEHSVSLMSPSSMPLLLQRPKSNIVAYPLYLPPAALAWAPASLNPTTSLPCMGKVRQRKLSVDVARKIFKDRVSDASSKFAESQVVGKCYGVSSKTVRDIWDRRSWAKHTRDMAGSHETQPEDQAQASTVSRKDDNGEAAQQTLAGGRLAEVSETGENEQAQRRCEAAMTLSESPLGTSETGSCLLETSRKRAASLSWDEDIWSMMSPECDAQDLTEETEMLPGQPDRLCMAEVYIPEDVSEWCVEPMAR</sequence>
<evidence type="ECO:0000313" key="3">
    <source>
        <dbReference type="EnsemblProtists" id="EKX38507"/>
    </source>
</evidence>
<keyword evidence="4" id="KW-1185">Reference proteome</keyword>